<keyword evidence="3" id="KW-1185">Reference proteome</keyword>
<feature type="transmembrane region" description="Helical" evidence="1">
    <location>
        <begin position="70"/>
        <end position="88"/>
    </location>
</feature>
<comment type="caution">
    <text evidence="2">The sequence shown here is derived from an EMBL/GenBank/DDBJ whole genome shotgun (WGS) entry which is preliminary data.</text>
</comment>
<feature type="transmembrane region" description="Helical" evidence="1">
    <location>
        <begin position="12"/>
        <end position="39"/>
    </location>
</feature>
<feature type="transmembrane region" description="Helical" evidence="1">
    <location>
        <begin position="129"/>
        <end position="153"/>
    </location>
</feature>
<gene>
    <name evidence="2" type="ORF">AB8O55_23610</name>
</gene>
<dbReference type="Proteomes" id="UP001564626">
    <property type="component" value="Unassembled WGS sequence"/>
</dbReference>
<keyword evidence="1" id="KW-1133">Transmembrane helix</keyword>
<organism evidence="2 3">
    <name type="scientific">Saccharopolyspora cebuensis</name>
    <dbReference type="NCBI Taxonomy" id="418759"/>
    <lineage>
        <taxon>Bacteria</taxon>
        <taxon>Bacillati</taxon>
        <taxon>Actinomycetota</taxon>
        <taxon>Actinomycetes</taxon>
        <taxon>Pseudonocardiales</taxon>
        <taxon>Pseudonocardiaceae</taxon>
        <taxon>Saccharopolyspora</taxon>
    </lineage>
</organism>
<dbReference type="Pfam" id="PF20128">
    <property type="entry name" value="DUF6518"/>
    <property type="match status" value="1"/>
</dbReference>
<feature type="transmembrane region" description="Helical" evidence="1">
    <location>
        <begin position="100"/>
        <end position="122"/>
    </location>
</feature>
<feature type="transmembrane region" description="Helical" evidence="1">
    <location>
        <begin position="159"/>
        <end position="178"/>
    </location>
</feature>
<evidence type="ECO:0000313" key="3">
    <source>
        <dbReference type="Proteomes" id="UP001564626"/>
    </source>
</evidence>
<evidence type="ECO:0000256" key="1">
    <source>
        <dbReference type="SAM" id="Phobius"/>
    </source>
</evidence>
<keyword evidence="1" id="KW-0472">Membrane</keyword>
<feature type="transmembrane region" description="Helical" evidence="1">
    <location>
        <begin position="45"/>
        <end position="63"/>
    </location>
</feature>
<name>A0ABV4CPI6_9PSEU</name>
<sequence>MNTGTTQQPTGLGGPAAVATAIGAGLLAGGLTAFGQAWLPDALRSLANSSGSWSLLAFALALVARHRGGAALSGFAALACMLLGYVLVNEARGYPSSTGLVLFWTAAAVVAGPLLGAGAHLLRWSRGRAAIWGIGAISGVLVGEGAYGLLHIADTTYPPYWWGEIVVGVLLLLAAHAWRFRRWSTTATAALLTAAVAAAFVLAYSNGGTLMQLL</sequence>
<feature type="transmembrane region" description="Helical" evidence="1">
    <location>
        <begin position="185"/>
        <end position="204"/>
    </location>
</feature>
<protein>
    <submittedName>
        <fullName evidence="2">DUF6518 family protein</fullName>
    </submittedName>
</protein>
<accession>A0ABV4CPI6</accession>
<keyword evidence="1" id="KW-0812">Transmembrane</keyword>
<evidence type="ECO:0000313" key="2">
    <source>
        <dbReference type="EMBL" id="MEY8042408.1"/>
    </source>
</evidence>
<dbReference type="InterPro" id="IPR045393">
    <property type="entry name" value="DUF6518"/>
</dbReference>
<proteinExistence type="predicted"/>
<dbReference type="RefSeq" id="WP_345356969.1">
    <property type="nucleotide sequence ID" value="NZ_BAABII010000003.1"/>
</dbReference>
<dbReference type="EMBL" id="JBGEHV010000056">
    <property type="protein sequence ID" value="MEY8042408.1"/>
    <property type="molecule type" value="Genomic_DNA"/>
</dbReference>
<reference evidence="2 3" key="1">
    <citation type="submission" date="2024-08" db="EMBL/GenBank/DDBJ databases">
        <title>Genome mining of Saccharopolyspora cebuensis PGLac3 from Nigerian medicinal plant.</title>
        <authorList>
            <person name="Ezeobiora C.E."/>
            <person name="Igbokwe N.H."/>
            <person name="Amin D.H."/>
            <person name="Mendie U.E."/>
        </authorList>
    </citation>
    <scope>NUCLEOTIDE SEQUENCE [LARGE SCALE GENOMIC DNA]</scope>
    <source>
        <strain evidence="2 3">PGLac3</strain>
    </source>
</reference>